<proteinExistence type="predicted"/>
<keyword evidence="1" id="KW-0812">Transmembrane</keyword>
<gene>
    <name evidence="2" type="ORF">E3P86_03010</name>
</gene>
<keyword evidence="1" id="KW-0472">Membrane</keyword>
<evidence type="ECO:0000313" key="2">
    <source>
        <dbReference type="EMBL" id="TIB33310.1"/>
    </source>
</evidence>
<name>A0A4T0K6U0_WALIC</name>
<dbReference type="EMBL" id="SPOI01000187">
    <property type="protein sequence ID" value="TIB33310.1"/>
    <property type="molecule type" value="Genomic_DNA"/>
</dbReference>
<keyword evidence="1" id="KW-1133">Transmembrane helix</keyword>
<evidence type="ECO:0000313" key="3">
    <source>
        <dbReference type="Proteomes" id="UP000310689"/>
    </source>
</evidence>
<reference evidence="2 3" key="1">
    <citation type="submission" date="2019-03" db="EMBL/GenBank/DDBJ databases">
        <title>Sequencing 23 genomes of Wallemia ichthyophaga.</title>
        <authorList>
            <person name="Gostincar C."/>
        </authorList>
    </citation>
    <scope>NUCLEOTIDE SEQUENCE [LARGE SCALE GENOMIC DNA]</scope>
    <source>
        <strain evidence="2 3">EXF-6200</strain>
    </source>
</reference>
<feature type="transmembrane region" description="Helical" evidence="1">
    <location>
        <begin position="58"/>
        <end position="87"/>
    </location>
</feature>
<evidence type="ECO:0000256" key="1">
    <source>
        <dbReference type="SAM" id="Phobius"/>
    </source>
</evidence>
<organism evidence="2 3">
    <name type="scientific">Wallemia ichthyophaga</name>
    <dbReference type="NCBI Taxonomy" id="245174"/>
    <lineage>
        <taxon>Eukaryota</taxon>
        <taxon>Fungi</taxon>
        <taxon>Dikarya</taxon>
        <taxon>Basidiomycota</taxon>
        <taxon>Wallemiomycotina</taxon>
        <taxon>Wallemiomycetes</taxon>
        <taxon>Wallemiales</taxon>
        <taxon>Wallemiaceae</taxon>
        <taxon>Wallemia</taxon>
    </lineage>
</organism>
<comment type="caution">
    <text evidence="2">The sequence shown here is derived from an EMBL/GenBank/DDBJ whole genome shotgun (WGS) entry which is preliminary data.</text>
</comment>
<sequence length="104" mass="11427">MHVGFCSTRNTLTRLQYYNQGGQQGGYYPPPPPQAYGGQGYAPQQPYGGYAPQQPRKAVAAVLVAVRVAVAVLVSPVFALVAFVRIFSVSRRFARRISHMNISR</sequence>
<dbReference type="Proteomes" id="UP000310689">
    <property type="component" value="Unassembled WGS sequence"/>
</dbReference>
<accession>A0A4T0K6U0</accession>
<dbReference type="AlphaFoldDB" id="A0A4T0K6U0"/>
<protein>
    <submittedName>
        <fullName evidence="2">Uncharacterized protein</fullName>
    </submittedName>
</protein>